<dbReference type="InterPro" id="IPR032807">
    <property type="entry name" value="GNVR"/>
</dbReference>
<feature type="coiled-coil region" evidence="1">
    <location>
        <begin position="180"/>
        <end position="207"/>
    </location>
</feature>
<dbReference type="RefSeq" id="WP_053380142.1">
    <property type="nucleotide sequence ID" value="NZ_CP011801.1"/>
</dbReference>
<dbReference type="PANTHER" id="PTHR32309">
    <property type="entry name" value="TYROSINE-PROTEIN KINASE"/>
    <property type="match status" value="1"/>
</dbReference>
<dbReference type="KEGG" id="nmv:NITMOv2_2649"/>
<proteinExistence type="predicted"/>
<dbReference type="InterPro" id="IPR050445">
    <property type="entry name" value="Bact_polysacc_biosynth/exp"/>
</dbReference>
<gene>
    <name evidence="4" type="ORF">NITMOv2_2649</name>
</gene>
<dbReference type="EMBL" id="CP011801">
    <property type="protein sequence ID" value="ALA59062.1"/>
    <property type="molecule type" value="Genomic_DNA"/>
</dbReference>
<dbReference type="AlphaFoldDB" id="A0A0K2GEM4"/>
<dbReference type="PANTHER" id="PTHR32309:SF13">
    <property type="entry name" value="FERRIC ENTEROBACTIN TRANSPORT PROTEIN FEPE"/>
    <property type="match status" value="1"/>
</dbReference>
<dbReference type="OrthoDB" id="9795292at2"/>
<dbReference type="PATRIC" id="fig|42253.5.peg.2620"/>
<evidence type="ECO:0000313" key="5">
    <source>
        <dbReference type="Proteomes" id="UP000069205"/>
    </source>
</evidence>
<feature type="transmembrane region" description="Helical" evidence="2">
    <location>
        <begin position="432"/>
        <end position="451"/>
    </location>
</feature>
<feature type="transmembrane region" description="Helical" evidence="2">
    <location>
        <begin position="24"/>
        <end position="48"/>
    </location>
</feature>
<keyword evidence="2" id="KW-0472">Membrane</keyword>
<keyword evidence="1" id="KW-0175">Coiled coil</keyword>
<feature type="domain" description="Tyrosine-protein kinase G-rich" evidence="3">
    <location>
        <begin position="371"/>
        <end position="450"/>
    </location>
</feature>
<evidence type="ECO:0000259" key="3">
    <source>
        <dbReference type="Pfam" id="PF13807"/>
    </source>
</evidence>
<dbReference type="STRING" id="42253.NITMOv2_2649"/>
<accession>A0A0K2GEM4</accession>
<reference evidence="4 5" key="1">
    <citation type="journal article" date="2015" name="Proc. Natl. Acad. Sci. U.S.A.">
        <title>Expanded metabolic versatility of ubiquitous nitrite-oxidizing bacteria from the genus Nitrospira.</title>
        <authorList>
            <person name="Koch H."/>
            <person name="Lucker S."/>
            <person name="Albertsen M."/>
            <person name="Kitzinger K."/>
            <person name="Herbold C."/>
            <person name="Spieck E."/>
            <person name="Nielsen P.H."/>
            <person name="Wagner M."/>
            <person name="Daims H."/>
        </authorList>
    </citation>
    <scope>NUCLEOTIDE SEQUENCE [LARGE SCALE GENOMIC DNA]</scope>
    <source>
        <strain evidence="4 5">NSP M-1</strain>
    </source>
</reference>
<dbReference type="GO" id="GO:0005886">
    <property type="term" value="C:plasma membrane"/>
    <property type="evidence" value="ECO:0007669"/>
    <property type="project" value="TreeGrafter"/>
</dbReference>
<dbReference type="Pfam" id="PF13807">
    <property type="entry name" value="GNVR"/>
    <property type="match status" value="1"/>
</dbReference>
<evidence type="ECO:0000256" key="1">
    <source>
        <dbReference type="SAM" id="Coils"/>
    </source>
</evidence>
<feature type="transmembrane region" description="Helical" evidence="2">
    <location>
        <begin position="492"/>
        <end position="513"/>
    </location>
</feature>
<sequence>MQEEGPDSRAGLAQAAAIWDRRKWLALVLFAAPCAAFLSLVSTLPNLYSSTATVLVEQQQIPEGYVKSSVTGEADARLHMIREKILNRSHLKELIERFNLYPDLRKRADEESVVERMRKDITLELKELQRQVFGRDGTFGFKVSYRGRDPETVARVANTLAGEYVEENVKMRTRQASDTTLLLKKQLDEIKARHDEQERRIAQFQQRHMGELPDQIHVNLSTLSRLNQDLALNSEHQMRLIERRERLSKQLFDITAGGAGAAPHPESLAYQLEKLRTELTALRTRASHKHPDVQRLQGEIAAIEKALAEMAADAKLDPAQAAALLASPDDIRQALRESDRDLKNLKVEEQRLRQELIAYQRRVERSPQHAQEFQQLERDFKMTRDLYLSLLQRYEDALLAESMERARHDAEMRIIDPAMPSASPAAPNRTRLYLIGLALSLAIAAGGVMLAEYRDRSFHDVDELRAFTKVPILVRIPLIETKAERRKKAVWAGLRAAVSLVSLAAIVGAFQYLGAENEQLVWMLSEKPAPSAPR</sequence>
<evidence type="ECO:0000256" key="2">
    <source>
        <dbReference type="SAM" id="Phobius"/>
    </source>
</evidence>
<keyword evidence="2" id="KW-1133">Transmembrane helix</keyword>
<dbReference type="GO" id="GO:0004713">
    <property type="term" value="F:protein tyrosine kinase activity"/>
    <property type="evidence" value="ECO:0007669"/>
    <property type="project" value="TreeGrafter"/>
</dbReference>
<feature type="coiled-coil region" evidence="1">
    <location>
        <begin position="293"/>
        <end position="362"/>
    </location>
</feature>
<keyword evidence="2" id="KW-0812">Transmembrane</keyword>
<protein>
    <submittedName>
        <fullName evidence="4">Putative Lipopolysaccharide biosynthesis protein</fullName>
    </submittedName>
</protein>
<organism evidence="4 5">
    <name type="scientific">Nitrospira moscoviensis</name>
    <dbReference type="NCBI Taxonomy" id="42253"/>
    <lineage>
        <taxon>Bacteria</taxon>
        <taxon>Pseudomonadati</taxon>
        <taxon>Nitrospirota</taxon>
        <taxon>Nitrospiria</taxon>
        <taxon>Nitrospirales</taxon>
        <taxon>Nitrospiraceae</taxon>
        <taxon>Nitrospira</taxon>
    </lineage>
</organism>
<dbReference type="Proteomes" id="UP000069205">
    <property type="component" value="Chromosome"/>
</dbReference>
<keyword evidence="5" id="KW-1185">Reference proteome</keyword>
<name>A0A0K2GEM4_NITMO</name>
<evidence type="ECO:0000313" key="4">
    <source>
        <dbReference type="EMBL" id="ALA59062.1"/>
    </source>
</evidence>